<feature type="signal peptide" evidence="1">
    <location>
        <begin position="1"/>
        <end position="23"/>
    </location>
</feature>
<evidence type="ECO:0000313" key="8">
    <source>
        <dbReference type="Proteomes" id="UP000429523"/>
    </source>
</evidence>
<evidence type="ECO:0000313" key="10">
    <source>
        <dbReference type="Proteomes" id="UP000437068"/>
    </source>
</evidence>
<dbReference type="EMBL" id="QXFZ01003647">
    <property type="protein sequence ID" value="KAE9067828.1"/>
    <property type="molecule type" value="Genomic_DNA"/>
</dbReference>
<dbReference type="Proteomes" id="UP000440732">
    <property type="component" value="Unassembled WGS sequence"/>
</dbReference>
<organism evidence="3 13">
    <name type="scientific">Phytophthora fragariae</name>
    <dbReference type="NCBI Taxonomy" id="53985"/>
    <lineage>
        <taxon>Eukaryota</taxon>
        <taxon>Sar</taxon>
        <taxon>Stramenopiles</taxon>
        <taxon>Oomycota</taxon>
        <taxon>Peronosporomycetes</taxon>
        <taxon>Peronosporales</taxon>
        <taxon>Peronosporaceae</taxon>
        <taxon>Phytophthora</taxon>
    </lineage>
</organism>
<dbReference type="Proteomes" id="UP000437068">
    <property type="component" value="Unassembled WGS sequence"/>
</dbReference>
<comment type="caution">
    <text evidence="3">The sequence shown here is derived from an EMBL/GenBank/DDBJ whole genome shotgun (WGS) entry which is preliminary data.</text>
</comment>
<sequence>MIVLVRVLPLQLLIHTLVAVSSGVAFSDCCVPTNRDLRHADDYSQPPSTKLVLPMLPSATVGIIMEYISIPTRCKCSSANAHGCILLYLLRFSMLPV</sequence>
<evidence type="ECO:0000313" key="4">
    <source>
        <dbReference type="EMBL" id="KAE9103994.1"/>
    </source>
</evidence>
<feature type="chain" id="PRO_5036380395" description="Secreted protein" evidence="1">
    <location>
        <begin position="24"/>
        <end position="97"/>
    </location>
</feature>
<proteinExistence type="predicted"/>
<evidence type="ECO:0000313" key="6">
    <source>
        <dbReference type="EMBL" id="KAE9194462.1"/>
    </source>
</evidence>
<evidence type="ECO:0000313" key="7">
    <source>
        <dbReference type="EMBL" id="KAE9284078.1"/>
    </source>
</evidence>
<dbReference type="Proteomes" id="UP000433483">
    <property type="component" value="Unassembled WGS sequence"/>
</dbReference>
<dbReference type="EMBL" id="QXGA01002093">
    <property type="protein sequence ID" value="KAE9103994.1"/>
    <property type="molecule type" value="Genomic_DNA"/>
</dbReference>
<accession>A0A6A3Q2R2</accession>
<evidence type="ECO:0008006" key="14">
    <source>
        <dbReference type="Google" id="ProtNLM"/>
    </source>
</evidence>
<dbReference type="EMBL" id="QXGD01002316">
    <property type="protein sequence ID" value="KAE9190303.1"/>
    <property type="molecule type" value="Genomic_DNA"/>
</dbReference>
<dbReference type="EMBL" id="QXGE01002189">
    <property type="protein sequence ID" value="KAE9284078.1"/>
    <property type="molecule type" value="Genomic_DNA"/>
</dbReference>
<dbReference type="OrthoDB" id="10395659at2759"/>
<name>A0A6A3Q2R2_9STRA</name>
<evidence type="ECO:0000313" key="9">
    <source>
        <dbReference type="Proteomes" id="UP000433483"/>
    </source>
</evidence>
<evidence type="ECO:0000313" key="2">
    <source>
        <dbReference type="EMBL" id="KAE8921837.1"/>
    </source>
</evidence>
<reference evidence="8 9" key="1">
    <citation type="submission" date="2018-08" db="EMBL/GenBank/DDBJ databases">
        <title>Genomic investigation of the strawberry pathogen Phytophthora fragariae indicates pathogenicity is determined by transcriptional variation in three key races.</title>
        <authorList>
            <person name="Adams T.M."/>
            <person name="Armitage A.D."/>
            <person name="Sobczyk M.K."/>
            <person name="Bates H.J."/>
            <person name="Dunwell J.M."/>
            <person name="Nellist C.F."/>
            <person name="Harrison R.J."/>
        </authorList>
    </citation>
    <scope>NUCLEOTIDE SEQUENCE [LARGE SCALE GENOMIC DNA]</scope>
    <source>
        <strain evidence="7 10">A4</strain>
        <strain evidence="5 11">BC-1</strain>
        <strain evidence="6 9">NOV-27</strain>
        <strain evidence="4 12">NOV-5</strain>
        <strain evidence="3 13">NOV-71</strain>
        <strain evidence="2 8">NOV-9</strain>
    </source>
</reference>
<dbReference type="Proteomes" id="UP000441208">
    <property type="component" value="Unassembled WGS sequence"/>
</dbReference>
<evidence type="ECO:0000313" key="12">
    <source>
        <dbReference type="Proteomes" id="UP000440732"/>
    </source>
</evidence>
<evidence type="ECO:0000313" key="11">
    <source>
        <dbReference type="Proteomes" id="UP000440367"/>
    </source>
</evidence>
<evidence type="ECO:0000313" key="3">
    <source>
        <dbReference type="EMBL" id="KAE9067828.1"/>
    </source>
</evidence>
<dbReference type="EMBL" id="QXGF01003326">
    <property type="protein sequence ID" value="KAE8921837.1"/>
    <property type="molecule type" value="Genomic_DNA"/>
</dbReference>
<keyword evidence="9" id="KW-1185">Reference proteome</keyword>
<evidence type="ECO:0000313" key="5">
    <source>
        <dbReference type="EMBL" id="KAE9190303.1"/>
    </source>
</evidence>
<dbReference type="Proteomes" id="UP000429523">
    <property type="component" value="Unassembled WGS sequence"/>
</dbReference>
<gene>
    <name evidence="7" type="ORF">PF001_g22558</name>
    <name evidence="5" type="ORF">PF002_g24806</name>
    <name evidence="6" type="ORF">PF005_g17675</name>
    <name evidence="4" type="ORF">PF006_g22027</name>
    <name evidence="3" type="ORF">PF007_g27924</name>
    <name evidence="2" type="ORF">PF009_g27890</name>
</gene>
<keyword evidence="1" id="KW-0732">Signal</keyword>
<dbReference type="EMBL" id="QXGB01001233">
    <property type="protein sequence ID" value="KAE9194462.1"/>
    <property type="molecule type" value="Genomic_DNA"/>
</dbReference>
<dbReference type="AlphaFoldDB" id="A0A6A3Q2R2"/>
<evidence type="ECO:0000313" key="13">
    <source>
        <dbReference type="Proteomes" id="UP000441208"/>
    </source>
</evidence>
<evidence type="ECO:0000256" key="1">
    <source>
        <dbReference type="SAM" id="SignalP"/>
    </source>
</evidence>
<dbReference type="Proteomes" id="UP000440367">
    <property type="component" value="Unassembled WGS sequence"/>
</dbReference>
<protein>
    <recommendedName>
        <fullName evidence="14">Secreted protein</fullName>
    </recommendedName>
</protein>